<dbReference type="RefSeq" id="WP_223093021.1">
    <property type="nucleotide sequence ID" value="NZ_CP061913.1"/>
</dbReference>
<evidence type="ECO:0000313" key="3">
    <source>
        <dbReference type="Proteomes" id="UP001589608"/>
    </source>
</evidence>
<proteinExistence type="predicted"/>
<comment type="caution">
    <text evidence="2">The sequence shown here is derived from an EMBL/GenBank/DDBJ whole genome shotgun (WGS) entry which is preliminary data.</text>
</comment>
<dbReference type="Proteomes" id="UP001589608">
    <property type="component" value="Unassembled WGS sequence"/>
</dbReference>
<organism evidence="2 3">
    <name type="scientific">Dactylosporangium vinaceum</name>
    <dbReference type="NCBI Taxonomy" id="53362"/>
    <lineage>
        <taxon>Bacteria</taxon>
        <taxon>Bacillati</taxon>
        <taxon>Actinomycetota</taxon>
        <taxon>Actinomycetes</taxon>
        <taxon>Micromonosporales</taxon>
        <taxon>Micromonosporaceae</taxon>
        <taxon>Dactylosporangium</taxon>
    </lineage>
</organism>
<evidence type="ECO:0000313" key="2">
    <source>
        <dbReference type="EMBL" id="MFB9445919.1"/>
    </source>
</evidence>
<reference evidence="2 3" key="1">
    <citation type="submission" date="2024-09" db="EMBL/GenBank/DDBJ databases">
        <authorList>
            <person name="Sun Q."/>
            <person name="Mori K."/>
        </authorList>
    </citation>
    <scope>NUCLEOTIDE SEQUENCE [LARGE SCALE GENOMIC DNA]</scope>
    <source>
        <strain evidence="2 3">JCM 3307</strain>
    </source>
</reference>
<accession>A0ABV5MAP6</accession>
<keyword evidence="3" id="KW-1185">Reference proteome</keyword>
<sequence length="67" mass="6951">MNRQMPALLGAAPSGAFAHDARDTSARARLDGPAMVPASSLTSAWRQVVEKRPAIGNPTGRHGGRSA</sequence>
<gene>
    <name evidence="2" type="ORF">ACFFTR_22800</name>
</gene>
<protein>
    <submittedName>
        <fullName evidence="2">Uncharacterized protein</fullName>
    </submittedName>
</protein>
<evidence type="ECO:0000256" key="1">
    <source>
        <dbReference type="SAM" id="MobiDB-lite"/>
    </source>
</evidence>
<dbReference type="EMBL" id="JBHMCA010000043">
    <property type="protein sequence ID" value="MFB9445919.1"/>
    <property type="molecule type" value="Genomic_DNA"/>
</dbReference>
<feature type="region of interest" description="Disordered" evidence="1">
    <location>
        <begin position="1"/>
        <end position="20"/>
    </location>
</feature>
<name>A0ABV5MAP6_9ACTN</name>